<keyword evidence="6 11" id="KW-0812">Transmembrane</keyword>
<dbReference type="Pfam" id="PF00512">
    <property type="entry name" value="HisKA"/>
    <property type="match status" value="1"/>
</dbReference>
<dbReference type="SMART" id="SM00388">
    <property type="entry name" value="HisKA"/>
    <property type="match status" value="1"/>
</dbReference>
<evidence type="ECO:0000313" key="14">
    <source>
        <dbReference type="EMBL" id="UGS26791.1"/>
    </source>
</evidence>
<proteinExistence type="predicted"/>
<dbReference type="InterPro" id="IPR003661">
    <property type="entry name" value="HisK_dim/P_dom"/>
</dbReference>
<comment type="catalytic activity">
    <reaction evidence="1">
        <text>ATP + protein L-histidine = ADP + protein N-phospho-L-histidine.</text>
        <dbReference type="EC" id="2.7.13.3"/>
    </reaction>
</comment>
<evidence type="ECO:0000256" key="7">
    <source>
        <dbReference type="ARBA" id="ARBA00022777"/>
    </source>
</evidence>
<evidence type="ECO:0000256" key="6">
    <source>
        <dbReference type="ARBA" id="ARBA00022692"/>
    </source>
</evidence>
<feature type="transmembrane region" description="Helical" evidence="11">
    <location>
        <begin position="184"/>
        <end position="207"/>
    </location>
</feature>
<keyword evidence="9" id="KW-0902">Two-component regulatory system</keyword>
<reference evidence="14 15" key="1">
    <citation type="submission" date="2023-01" db="EMBL/GenBank/DDBJ databases">
        <title>Characterization of estradiol degrading bacteria Microbacterium sp. MZT7 and reveal degrading genes through genome analysis.</title>
        <authorList>
            <person name="Hao P."/>
            <person name="Gao Y."/>
        </authorList>
    </citation>
    <scope>NUCLEOTIDE SEQUENCE [LARGE SCALE GENOMIC DNA]</scope>
    <source>
        <strain evidence="14 15">MZT7</strain>
    </source>
</reference>
<evidence type="ECO:0000256" key="2">
    <source>
        <dbReference type="ARBA" id="ARBA00004236"/>
    </source>
</evidence>
<dbReference type="SUPFAM" id="SSF47384">
    <property type="entry name" value="Homodimeric domain of signal transducing histidine kinase"/>
    <property type="match status" value="1"/>
</dbReference>
<evidence type="ECO:0000256" key="3">
    <source>
        <dbReference type="ARBA" id="ARBA00012438"/>
    </source>
</evidence>
<protein>
    <recommendedName>
        <fullName evidence="3">histidine kinase</fullName>
        <ecNumber evidence="3">2.7.13.3</ecNumber>
    </recommendedName>
</protein>
<name>A0ABY3RV58_9MICO</name>
<dbReference type="InterPro" id="IPR036097">
    <property type="entry name" value="HisK_dim/P_sf"/>
</dbReference>
<dbReference type="PANTHER" id="PTHR43711">
    <property type="entry name" value="TWO-COMPONENT HISTIDINE KINASE"/>
    <property type="match status" value="1"/>
</dbReference>
<dbReference type="PRINTS" id="PR00344">
    <property type="entry name" value="BCTRLSENSOR"/>
</dbReference>
<evidence type="ECO:0000313" key="15">
    <source>
        <dbReference type="Proteomes" id="UP001199642"/>
    </source>
</evidence>
<evidence type="ECO:0000256" key="5">
    <source>
        <dbReference type="ARBA" id="ARBA00022679"/>
    </source>
</evidence>
<gene>
    <name evidence="14" type="ORF">K8F61_00715</name>
</gene>
<organism evidence="14 15">
    <name type="scientific">Microbacterium resistens</name>
    <dbReference type="NCBI Taxonomy" id="156977"/>
    <lineage>
        <taxon>Bacteria</taxon>
        <taxon>Bacillati</taxon>
        <taxon>Actinomycetota</taxon>
        <taxon>Actinomycetes</taxon>
        <taxon>Micrococcales</taxon>
        <taxon>Microbacteriaceae</taxon>
        <taxon>Microbacterium</taxon>
    </lineage>
</organism>
<dbReference type="InterPro" id="IPR050736">
    <property type="entry name" value="Sensor_HK_Regulatory"/>
</dbReference>
<dbReference type="Pfam" id="PF02518">
    <property type="entry name" value="HATPase_c"/>
    <property type="match status" value="1"/>
</dbReference>
<dbReference type="SUPFAM" id="SSF55874">
    <property type="entry name" value="ATPase domain of HSP90 chaperone/DNA topoisomerase II/histidine kinase"/>
    <property type="match status" value="1"/>
</dbReference>
<dbReference type="CDD" id="cd00082">
    <property type="entry name" value="HisKA"/>
    <property type="match status" value="1"/>
</dbReference>
<dbReference type="InterPro" id="IPR003594">
    <property type="entry name" value="HATPase_dom"/>
</dbReference>
<evidence type="ECO:0000256" key="11">
    <source>
        <dbReference type="SAM" id="Phobius"/>
    </source>
</evidence>
<keyword evidence="5" id="KW-0808">Transferase</keyword>
<evidence type="ECO:0000256" key="9">
    <source>
        <dbReference type="ARBA" id="ARBA00023012"/>
    </source>
</evidence>
<comment type="subcellular location">
    <subcellularLocation>
        <location evidence="2">Cell membrane</location>
    </subcellularLocation>
</comment>
<keyword evidence="4" id="KW-0597">Phosphoprotein</keyword>
<keyword evidence="15" id="KW-1185">Reference proteome</keyword>
<dbReference type="PROSITE" id="PS50885">
    <property type="entry name" value="HAMP"/>
    <property type="match status" value="1"/>
</dbReference>
<dbReference type="Gene3D" id="3.30.565.10">
    <property type="entry name" value="Histidine kinase-like ATPase, C-terminal domain"/>
    <property type="match status" value="1"/>
</dbReference>
<dbReference type="Gene3D" id="1.10.287.130">
    <property type="match status" value="1"/>
</dbReference>
<feature type="compositionally biased region" description="Low complexity" evidence="10">
    <location>
        <begin position="505"/>
        <end position="526"/>
    </location>
</feature>
<evidence type="ECO:0000259" key="12">
    <source>
        <dbReference type="PROSITE" id="PS50109"/>
    </source>
</evidence>
<evidence type="ECO:0000259" key="13">
    <source>
        <dbReference type="PROSITE" id="PS50885"/>
    </source>
</evidence>
<feature type="transmembrane region" description="Helical" evidence="11">
    <location>
        <begin position="20"/>
        <end position="43"/>
    </location>
</feature>
<dbReference type="SMART" id="SM00387">
    <property type="entry name" value="HATPase_c"/>
    <property type="match status" value="1"/>
</dbReference>
<keyword evidence="7" id="KW-0418">Kinase</keyword>
<evidence type="ECO:0000256" key="4">
    <source>
        <dbReference type="ARBA" id="ARBA00022553"/>
    </source>
</evidence>
<dbReference type="EC" id="2.7.13.3" evidence="3"/>
<keyword evidence="8 11" id="KW-1133">Transmembrane helix</keyword>
<dbReference type="InterPro" id="IPR005467">
    <property type="entry name" value="His_kinase_dom"/>
</dbReference>
<dbReference type="Gene3D" id="6.10.340.10">
    <property type="match status" value="1"/>
</dbReference>
<keyword evidence="11" id="KW-0472">Membrane</keyword>
<feature type="domain" description="HAMP" evidence="13">
    <location>
        <begin position="208"/>
        <end position="270"/>
    </location>
</feature>
<accession>A0ABY3RV58</accession>
<dbReference type="PANTHER" id="PTHR43711:SF1">
    <property type="entry name" value="HISTIDINE KINASE 1"/>
    <property type="match status" value="1"/>
</dbReference>
<evidence type="ECO:0000256" key="1">
    <source>
        <dbReference type="ARBA" id="ARBA00000085"/>
    </source>
</evidence>
<evidence type="ECO:0000256" key="8">
    <source>
        <dbReference type="ARBA" id="ARBA00022989"/>
    </source>
</evidence>
<dbReference type="InterPro" id="IPR003660">
    <property type="entry name" value="HAMP_dom"/>
</dbReference>
<dbReference type="RefSeq" id="WP_231820369.1">
    <property type="nucleotide sequence ID" value="NZ_CP082781.1"/>
</dbReference>
<feature type="region of interest" description="Disordered" evidence="10">
    <location>
        <begin position="503"/>
        <end position="541"/>
    </location>
</feature>
<dbReference type="Proteomes" id="UP001199642">
    <property type="component" value="Chromosome"/>
</dbReference>
<dbReference type="PROSITE" id="PS50109">
    <property type="entry name" value="HIS_KIN"/>
    <property type="match status" value="1"/>
</dbReference>
<dbReference type="InterPro" id="IPR004358">
    <property type="entry name" value="Sig_transdc_His_kin-like_C"/>
</dbReference>
<dbReference type="EMBL" id="CP082781">
    <property type="protein sequence ID" value="UGS26791.1"/>
    <property type="molecule type" value="Genomic_DNA"/>
</dbReference>
<feature type="domain" description="Histidine kinase" evidence="12">
    <location>
        <begin position="285"/>
        <end position="504"/>
    </location>
</feature>
<evidence type="ECO:0000256" key="10">
    <source>
        <dbReference type="SAM" id="MobiDB-lite"/>
    </source>
</evidence>
<sequence>MTPVDSPEPPRRPLTLQTRLMGAVIGIVSLILVIVAIVTSVFLGRALEDSLANQLRTHTDRLEQVAQIRSGMSVSAPSASAILDQQHVQPGLMLVVIPTEGTPPDGLIVTADYQGTTVGQEQIVRAVAALRTGNSTASLGELGSYQLDAVQVPSVQLVSGGRTEAFTMIVGLPRNDIQKTLSTLFTVIALATAGGLILLAVTTAITIRVSLRPLRAVAATANRVANQPLDRGDVSIQERVPAMEADPRTETGLVGAALNTLLDHVDTSLAARQRNEERMRQFVADASHELRTPLASIRGYSELSLRSLRQSQGPEAAETAHTALERIQAQSLRMTRLVEDLLLLARLDEGRELVHTPVDLTRLAIEGVEDARPTAPDHEWEIDVPAEPVEVRGDAGRLQQVIANLLANARTHTPAGTRIVVRLGTEPAHAVLRVLDDGPGIDASVRDELFARFARGDRSRTRATGGTGLGLAITKAIVEGHDGTIEVASEPGRTEFLIRLPLARSASDAPTPDAAAPDAPSPASASGDHVLPGRPSSDLAD</sequence>
<dbReference type="InterPro" id="IPR036890">
    <property type="entry name" value="HATPase_C_sf"/>
</dbReference>